<evidence type="ECO:0000256" key="1">
    <source>
        <dbReference type="SAM" id="MobiDB-lite"/>
    </source>
</evidence>
<dbReference type="EMBL" id="AEJC01000440">
    <property type="protein sequence ID" value="EKX63297.1"/>
    <property type="molecule type" value="Genomic_DNA"/>
</dbReference>
<proteinExistence type="predicted"/>
<feature type="compositionally biased region" description="Polar residues" evidence="1">
    <location>
        <begin position="30"/>
        <end position="47"/>
    </location>
</feature>
<dbReference type="Proteomes" id="UP000010411">
    <property type="component" value="Unassembled WGS sequence"/>
</dbReference>
<reference evidence="3 4" key="1">
    <citation type="submission" date="2012-11" db="EMBL/GenBank/DDBJ databases">
        <authorList>
            <person name="Huguet-Tapia J.C."/>
            <person name="Durkin A.S."/>
            <person name="Pettis G.S."/>
            <person name="Badger J.H."/>
        </authorList>
    </citation>
    <scope>NUCLEOTIDE SEQUENCE [LARGE SCALE GENOMIC DNA]</scope>
    <source>
        <strain evidence="3 4">91-03</strain>
    </source>
</reference>
<evidence type="ECO:0000313" key="4">
    <source>
        <dbReference type="Proteomes" id="UP000010411"/>
    </source>
</evidence>
<evidence type="ECO:0000259" key="2">
    <source>
        <dbReference type="Pfam" id="PF20774"/>
    </source>
</evidence>
<gene>
    <name evidence="3" type="ORF">STRIP9103_05112</name>
</gene>
<name>L1KRS4_9ACTN</name>
<comment type="caution">
    <text evidence="3">The sequence shown here is derived from an EMBL/GenBank/DDBJ whole genome shotgun (WGS) entry which is preliminary data.</text>
</comment>
<keyword evidence="4" id="KW-1185">Reference proteome</keyword>
<sequence>MRNRIQTFDSPFSLYRTDGITLHKAGVPTETPSTKGVSTFNDHVSTY</sequence>
<feature type="domain" description="Immune inhibitor A-like metallopeptidase VEG" evidence="2">
    <location>
        <begin position="1"/>
        <end position="47"/>
    </location>
</feature>
<feature type="region of interest" description="Disordered" evidence="1">
    <location>
        <begin position="26"/>
        <end position="47"/>
    </location>
</feature>
<evidence type="ECO:0000313" key="3">
    <source>
        <dbReference type="EMBL" id="EKX63297.1"/>
    </source>
</evidence>
<organism evidence="3 4">
    <name type="scientific">Streptomyces ipomoeae 91-03</name>
    <dbReference type="NCBI Taxonomy" id="698759"/>
    <lineage>
        <taxon>Bacteria</taxon>
        <taxon>Bacillati</taxon>
        <taxon>Actinomycetota</taxon>
        <taxon>Actinomycetes</taxon>
        <taxon>Kitasatosporales</taxon>
        <taxon>Streptomycetaceae</taxon>
        <taxon>Streptomyces</taxon>
    </lineage>
</organism>
<dbReference type="AlphaFoldDB" id="L1KRS4"/>
<dbReference type="Pfam" id="PF20774">
    <property type="entry name" value="InhA-like_VEG"/>
    <property type="match status" value="1"/>
</dbReference>
<dbReference type="PATRIC" id="fig|698759.3.peg.6036"/>
<protein>
    <recommendedName>
        <fullName evidence="2">Immune inhibitor A-like metallopeptidase VEG domain-containing protein</fullName>
    </recommendedName>
</protein>
<accession>L1KRS4</accession>
<dbReference type="InterPro" id="IPR048665">
    <property type="entry name" value="InhA-like_VEG"/>
</dbReference>